<dbReference type="Proteomes" id="UP000004949">
    <property type="component" value="Unassembled WGS sequence"/>
</dbReference>
<dbReference type="EMBL" id="AGQV01000001">
    <property type="protein sequence ID" value="EHH68702.1"/>
    <property type="molecule type" value="Genomic_DNA"/>
</dbReference>
<reference evidence="1 2" key="1">
    <citation type="submission" date="2011-10" db="EMBL/GenBank/DDBJ databases">
        <title>Genome sequence of Gluconobacter morbifer G707, isolated from Drosophila gut.</title>
        <authorList>
            <person name="Lee W.-J."/>
            <person name="Kim E.-K."/>
        </authorList>
    </citation>
    <scope>NUCLEOTIDE SEQUENCE [LARGE SCALE GENOMIC DNA]</scope>
    <source>
        <strain evidence="1 2">G707</strain>
    </source>
</reference>
<accession>G6XEU5</accession>
<dbReference type="AlphaFoldDB" id="G6XEU5"/>
<gene>
    <name evidence="1" type="ORF">GMO_00100</name>
</gene>
<organism evidence="1 2">
    <name type="scientific">Gluconobacter morbifer G707</name>
    <dbReference type="NCBI Taxonomy" id="1088869"/>
    <lineage>
        <taxon>Bacteria</taxon>
        <taxon>Pseudomonadati</taxon>
        <taxon>Pseudomonadota</taxon>
        <taxon>Alphaproteobacteria</taxon>
        <taxon>Acetobacterales</taxon>
        <taxon>Acetobacteraceae</taxon>
        <taxon>Gluconobacter</taxon>
    </lineage>
</organism>
<name>G6XEU5_9PROT</name>
<comment type="caution">
    <text evidence="1">The sequence shown here is derived from an EMBL/GenBank/DDBJ whole genome shotgun (WGS) entry which is preliminary data.</text>
</comment>
<sequence>MVSPDVDTARDGGVFAAMAGETAKKRPPTIQNLFFIPPCPRGVFRRTAFLSMTRD</sequence>
<proteinExistence type="predicted"/>
<evidence type="ECO:0000313" key="1">
    <source>
        <dbReference type="EMBL" id="EHH68702.1"/>
    </source>
</evidence>
<dbReference type="STRING" id="1088869.GMO_00100"/>
<protein>
    <submittedName>
        <fullName evidence="1">Uncharacterized protein</fullName>
    </submittedName>
</protein>
<keyword evidence="2" id="KW-1185">Reference proteome</keyword>
<evidence type="ECO:0000313" key="2">
    <source>
        <dbReference type="Proteomes" id="UP000004949"/>
    </source>
</evidence>